<feature type="non-terminal residue" evidence="5">
    <location>
        <position position="213"/>
    </location>
</feature>
<evidence type="ECO:0000259" key="4">
    <source>
        <dbReference type="PROSITE" id="PS51736"/>
    </source>
</evidence>
<evidence type="ECO:0000256" key="2">
    <source>
        <dbReference type="ARBA" id="ARBA00023125"/>
    </source>
</evidence>
<dbReference type="GO" id="GO:0003677">
    <property type="term" value="F:DNA binding"/>
    <property type="evidence" value="ECO:0007669"/>
    <property type="project" value="UniProtKB-KW"/>
</dbReference>
<protein>
    <recommendedName>
        <fullName evidence="4">Resolvase/invertase-type recombinase catalytic domain-containing protein</fullName>
    </recommendedName>
</protein>
<dbReference type="Pfam" id="PF00239">
    <property type="entry name" value="Resolvase"/>
    <property type="match status" value="1"/>
</dbReference>
<dbReference type="InterPro" id="IPR036162">
    <property type="entry name" value="Resolvase-like_N_sf"/>
</dbReference>
<sequence length="213" mass="23709">MADGGAGNRAIAYVRVSTSKQADDGNSISSQVNRIREYAKLRRLKLLSRDIVTDDGVSGGIPLWDRDGGALLLDRIDTGKFDHIIAVKLDRLFRIVGDALETIDYLHSEDIGVHIIDLNGQALDTSSSMGRFFITMMAALAEMERGLISERTQEGMAYLKDNHLQFTHAIYGWNVKADGSIVPNWKEQALIDYMWWQMTKNGMSATSVARSLN</sequence>
<reference evidence="5" key="1">
    <citation type="submission" date="2018-05" db="EMBL/GenBank/DDBJ databases">
        <authorList>
            <person name="Lanie J.A."/>
            <person name="Ng W.-L."/>
            <person name="Kazmierczak K.M."/>
            <person name="Andrzejewski T.M."/>
            <person name="Davidsen T.M."/>
            <person name="Wayne K.J."/>
            <person name="Tettelin H."/>
            <person name="Glass J.I."/>
            <person name="Rusch D."/>
            <person name="Podicherti R."/>
            <person name="Tsui H.-C.T."/>
            <person name="Winkler M.E."/>
        </authorList>
    </citation>
    <scope>NUCLEOTIDE SEQUENCE</scope>
</reference>
<dbReference type="PANTHER" id="PTHR30461">
    <property type="entry name" value="DNA-INVERTASE FROM LAMBDOID PROPHAGE"/>
    <property type="match status" value="1"/>
</dbReference>
<evidence type="ECO:0000256" key="3">
    <source>
        <dbReference type="ARBA" id="ARBA00023172"/>
    </source>
</evidence>
<evidence type="ECO:0000313" key="5">
    <source>
        <dbReference type="EMBL" id="SVC65436.1"/>
    </source>
</evidence>
<proteinExistence type="predicted"/>
<evidence type="ECO:0000256" key="1">
    <source>
        <dbReference type="ARBA" id="ARBA00022908"/>
    </source>
</evidence>
<dbReference type="EMBL" id="UINC01103219">
    <property type="protein sequence ID" value="SVC65436.1"/>
    <property type="molecule type" value="Genomic_DNA"/>
</dbReference>
<dbReference type="PANTHER" id="PTHR30461:SF2">
    <property type="entry name" value="SERINE RECOMBINASE PINE-RELATED"/>
    <property type="match status" value="1"/>
</dbReference>
<dbReference type="PROSITE" id="PS51736">
    <property type="entry name" value="RECOMBINASES_3"/>
    <property type="match status" value="1"/>
</dbReference>
<feature type="domain" description="Resolvase/invertase-type recombinase catalytic" evidence="4">
    <location>
        <begin position="9"/>
        <end position="163"/>
    </location>
</feature>
<dbReference type="CDD" id="cd03768">
    <property type="entry name" value="SR_ResInv"/>
    <property type="match status" value="1"/>
</dbReference>
<dbReference type="Gene3D" id="3.40.50.1390">
    <property type="entry name" value="Resolvase, N-terminal catalytic domain"/>
    <property type="match status" value="1"/>
</dbReference>
<name>A0A382NWL0_9ZZZZ</name>
<accession>A0A382NWL0</accession>
<gene>
    <name evidence="5" type="ORF">METZ01_LOCUS318290</name>
</gene>
<keyword evidence="1" id="KW-0229">DNA integration</keyword>
<dbReference type="SMART" id="SM00857">
    <property type="entry name" value="Resolvase"/>
    <property type="match status" value="1"/>
</dbReference>
<dbReference type="PROSITE" id="PS00397">
    <property type="entry name" value="RECOMBINASES_1"/>
    <property type="match status" value="1"/>
</dbReference>
<organism evidence="5">
    <name type="scientific">marine metagenome</name>
    <dbReference type="NCBI Taxonomy" id="408172"/>
    <lineage>
        <taxon>unclassified sequences</taxon>
        <taxon>metagenomes</taxon>
        <taxon>ecological metagenomes</taxon>
    </lineage>
</organism>
<dbReference type="GO" id="GO:0015074">
    <property type="term" value="P:DNA integration"/>
    <property type="evidence" value="ECO:0007669"/>
    <property type="project" value="UniProtKB-KW"/>
</dbReference>
<keyword evidence="3" id="KW-0233">DNA recombination</keyword>
<dbReference type="InterPro" id="IPR050639">
    <property type="entry name" value="SSR_resolvase"/>
</dbReference>
<dbReference type="InterPro" id="IPR006119">
    <property type="entry name" value="Resolv_N"/>
</dbReference>
<dbReference type="AlphaFoldDB" id="A0A382NWL0"/>
<dbReference type="GO" id="GO:0000150">
    <property type="term" value="F:DNA strand exchange activity"/>
    <property type="evidence" value="ECO:0007669"/>
    <property type="project" value="InterPro"/>
</dbReference>
<dbReference type="SUPFAM" id="SSF53041">
    <property type="entry name" value="Resolvase-like"/>
    <property type="match status" value="1"/>
</dbReference>
<dbReference type="InterPro" id="IPR006118">
    <property type="entry name" value="Recombinase_CS"/>
</dbReference>
<keyword evidence="2" id="KW-0238">DNA-binding</keyword>